<feature type="transmembrane region" description="Helical" evidence="1">
    <location>
        <begin position="148"/>
        <end position="170"/>
    </location>
</feature>
<comment type="caution">
    <text evidence="2">The sequence shown here is derived from an EMBL/GenBank/DDBJ whole genome shotgun (WGS) entry which is preliminary data.</text>
</comment>
<feature type="transmembrane region" description="Helical" evidence="1">
    <location>
        <begin position="51"/>
        <end position="70"/>
    </location>
</feature>
<feature type="transmembrane region" description="Helical" evidence="1">
    <location>
        <begin position="7"/>
        <end position="31"/>
    </location>
</feature>
<reference evidence="2" key="1">
    <citation type="submission" date="2022-12" db="EMBL/GenBank/DDBJ databases">
        <authorList>
            <person name="Petersen C."/>
        </authorList>
    </citation>
    <scope>NUCLEOTIDE SEQUENCE</scope>
    <source>
        <strain evidence="2">IBT 16125</strain>
    </source>
</reference>
<feature type="transmembrane region" description="Helical" evidence="1">
    <location>
        <begin position="314"/>
        <end position="331"/>
    </location>
</feature>
<keyword evidence="1" id="KW-0472">Membrane</keyword>
<dbReference type="EMBL" id="JAPVEA010000009">
    <property type="protein sequence ID" value="KAJ5433519.1"/>
    <property type="molecule type" value="Genomic_DNA"/>
</dbReference>
<feature type="transmembrane region" description="Helical" evidence="1">
    <location>
        <begin position="430"/>
        <end position="453"/>
    </location>
</feature>
<evidence type="ECO:0000313" key="2">
    <source>
        <dbReference type="EMBL" id="KAJ5433519.1"/>
    </source>
</evidence>
<sequence length="550" mass="60207">MATATRTGCIATVSIGAILSLLCLISGTYILKTNPAKLGAFLSISSKAKEALALVINFALTLCIDGMMFVHSVSLRWTLYHEGRLEYNTNIRLFTSSKTVGPNRWYMNVVALFFLVLSYGSSSVLFLSDETTLFLEMGDHGNPVMINATALVGLGLGLAGQAAVAGWCLASGCKLVPTWSSNPLNTTLAAIRKGNFAHRPGRCMLSVHQKYLRPNQGVYPAGKQGSILQIQRSVRYILALLWALVILAIAWTVAMVTMSMSYGNQYAPIEGVTEPLPCWRFGINWNPDISVCSINVVTLVMSQSGNTYKPNSATISYGAGAVLCVVFVCLVQSSQTIGLHCVELLVNLSRDEGAWRQAYGEKKQEAPGAQLSTNPFRAALSSWENIFLFVAKAMLHWVMGQSMFVSVAFGDETPGNNATYGPNTFLVAMIYSRLFFFSILAFFLATFATYLALKRSRGCQPATLGHLQTLADLIDDWKTDKNGRIWWGDKTRLLEADGGLRHAGTSWDKKMLSPVCTVARYAGARTESELKIGSVSYRANNGRPRYSRFM</sequence>
<feature type="transmembrane region" description="Helical" evidence="1">
    <location>
        <begin position="236"/>
        <end position="258"/>
    </location>
</feature>
<name>A0AAD6BVD9_9EURO</name>
<dbReference type="RefSeq" id="XP_056760810.1">
    <property type="nucleotide sequence ID" value="XM_056916056.1"/>
</dbReference>
<feature type="transmembrane region" description="Helical" evidence="1">
    <location>
        <begin position="386"/>
        <end position="410"/>
    </location>
</feature>
<dbReference type="Proteomes" id="UP001213681">
    <property type="component" value="Unassembled WGS sequence"/>
</dbReference>
<keyword evidence="3" id="KW-1185">Reference proteome</keyword>
<dbReference type="GeneID" id="81606299"/>
<gene>
    <name evidence="2" type="ORF">N7458_012675</name>
</gene>
<reference evidence="2" key="2">
    <citation type="journal article" date="2023" name="IMA Fungus">
        <title>Comparative genomic study of the Penicillium genus elucidates a diverse pangenome and 15 lateral gene transfer events.</title>
        <authorList>
            <person name="Petersen C."/>
            <person name="Sorensen T."/>
            <person name="Nielsen M.R."/>
            <person name="Sondergaard T.E."/>
            <person name="Sorensen J.L."/>
            <person name="Fitzpatrick D.A."/>
            <person name="Frisvad J.C."/>
            <person name="Nielsen K.L."/>
        </authorList>
    </citation>
    <scope>NUCLEOTIDE SEQUENCE</scope>
    <source>
        <strain evidence="2">IBT 16125</strain>
    </source>
</reference>
<proteinExistence type="predicted"/>
<feature type="transmembrane region" description="Helical" evidence="1">
    <location>
        <begin position="105"/>
        <end position="128"/>
    </location>
</feature>
<keyword evidence="1" id="KW-1133">Transmembrane helix</keyword>
<protein>
    <submittedName>
        <fullName evidence="2">Uncharacterized protein</fullName>
    </submittedName>
</protein>
<accession>A0AAD6BVD9</accession>
<keyword evidence="1" id="KW-0812">Transmembrane</keyword>
<dbReference type="AlphaFoldDB" id="A0AAD6BVD9"/>
<organism evidence="2 3">
    <name type="scientific">Penicillium daleae</name>
    <dbReference type="NCBI Taxonomy" id="63821"/>
    <lineage>
        <taxon>Eukaryota</taxon>
        <taxon>Fungi</taxon>
        <taxon>Dikarya</taxon>
        <taxon>Ascomycota</taxon>
        <taxon>Pezizomycotina</taxon>
        <taxon>Eurotiomycetes</taxon>
        <taxon>Eurotiomycetidae</taxon>
        <taxon>Eurotiales</taxon>
        <taxon>Aspergillaceae</taxon>
        <taxon>Penicillium</taxon>
    </lineage>
</organism>
<evidence type="ECO:0000313" key="3">
    <source>
        <dbReference type="Proteomes" id="UP001213681"/>
    </source>
</evidence>
<evidence type="ECO:0000256" key="1">
    <source>
        <dbReference type="SAM" id="Phobius"/>
    </source>
</evidence>